<proteinExistence type="predicted"/>
<dbReference type="Proteomes" id="UP000515908">
    <property type="component" value="Chromosome 04"/>
</dbReference>
<name>A0A7G2C6D9_9TRYP</name>
<organism evidence="1 2">
    <name type="scientific">Angomonas deanei</name>
    <dbReference type="NCBI Taxonomy" id="59799"/>
    <lineage>
        <taxon>Eukaryota</taxon>
        <taxon>Discoba</taxon>
        <taxon>Euglenozoa</taxon>
        <taxon>Kinetoplastea</taxon>
        <taxon>Metakinetoplastina</taxon>
        <taxon>Trypanosomatida</taxon>
        <taxon>Trypanosomatidae</taxon>
        <taxon>Strigomonadinae</taxon>
        <taxon>Angomonas</taxon>
    </lineage>
</organism>
<evidence type="ECO:0000313" key="1">
    <source>
        <dbReference type="EMBL" id="CAD2215129.1"/>
    </source>
</evidence>
<accession>A0A7G2C6D9</accession>
<gene>
    <name evidence="1" type="ORF">ADEAN_000258200</name>
</gene>
<dbReference type="VEuPathDB" id="TriTrypDB:ADEAN_000258200"/>
<keyword evidence="2" id="KW-1185">Reference proteome</keyword>
<dbReference type="EMBL" id="LR877148">
    <property type="protein sequence ID" value="CAD2215129.1"/>
    <property type="molecule type" value="Genomic_DNA"/>
</dbReference>
<dbReference type="AlphaFoldDB" id="A0A7G2C6D9"/>
<protein>
    <submittedName>
        <fullName evidence="1">Uncharacterized protein</fullName>
    </submittedName>
</protein>
<sequence length="284" mass="30943">MRPFRISIPRVAYRLTRCATTITPQVPREVALARWNTKEGTAAGEKGGLLGKGMNFASSLGFGATGGGSSRSSMNVQTSAADVSWDLCDRMDYLVQYSVPSNWLMAEQVRENNVTIQLTPPRVAGEEGKATSPSVHGISISCFAYRRKVVEPNCEKLLHTFLHRFNASVRNSLEIISEASVQPTSAVVPPTAADHTSSSEEEERLTHKLAQQLQCAVAEITFTPAPGQPLAHGLCRAFYNSNGRYHYIVVVAVPDDEYDTSLDLIIHALLSVVEGRVEAAAKRL</sequence>
<reference evidence="1 2" key="1">
    <citation type="submission" date="2020-08" db="EMBL/GenBank/DDBJ databases">
        <authorList>
            <person name="Newling K."/>
            <person name="Davey J."/>
            <person name="Forrester S."/>
        </authorList>
    </citation>
    <scope>NUCLEOTIDE SEQUENCE [LARGE SCALE GENOMIC DNA]</scope>
    <source>
        <strain evidence="2">Crithidia deanei Carvalho (ATCC PRA-265)</strain>
    </source>
</reference>
<dbReference type="OrthoDB" id="271393at2759"/>
<evidence type="ECO:0000313" key="2">
    <source>
        <dbReference type="Proteomes" id="UP000515908"/>
    </source>
</evidence>